<dbReference type="STRING" id="29730.A0A0D2W0W5"/>
<dbReference type="EMBL" id="CM001751">
    <property type="protein sequence ID" value="KJB78305.1"/>
    <property type="molecule type" value="Genomic_DNA"/>
</dbReference>
<dbReference type="Proteomes" id="UP000032304">
    <property type="component" value="Chromosome 12"/>
</dbReference>
<sequence length="250" mass="28817">MGIPSFQTLTLPTFFFFFVSSYLLAYFRIFHNWDPKHRAEASSCFISLTHGTPAVFLAIHALTTHTTKSPSPPTFSSPNTFLHNTVLEFSISYFSIDLLHYLIFFPNDTLFILHHLATLYVFFTCRFIVHHGSFALLVLLILAEITSFCQNVWTLAGYRKADLPVAGKVFDLMSLPFFAFYTIVRGIIGPLFVYKMGVFYINQMAGDSIPVWAWVSWMIVIVTAILISIVWVFDHWIDWFKRRKAMNKLA</sequence>
<evidence type="ECO:0000313" key="8">
    <source>
        <dbReference type="EMBL" id="KJB78305.1"/>
    </source>
</evidence>
<organism evidence="8 9">
    <name type="scientific">Gossypium raimondii</name>
    <name type="common">Peruvian cotton</name>
    <name type="synonym">Gossypium klotzschianum subsp. raimondii</name>
    <dbReference type="NCBI Taxonomy" id="29730"/>
    <lineage>
        <taxon>Eukaryota</taxon>
        <taxon>Viridiplantae</taxon>
        <taxon>Streptophyta</taxon>
        <taxon>Embryophyta</taxon>
        <taxon>Tracheophyta</taxon>
        <taxon>Spermatophyta</taxon>
        <taxon>Magnoliopsida</taxon>
        <taxon>eudicotyledons</taxon>
        <taxon>Gunneridae</taxon>
        <taxon>Pentapetalae</taxon>
        <taxon>rosids</taxon>
        <taxon>malvids</taxon>
        <taxon>Malvales</taxon>
        <taxon>Malvaceae</taxon>
        <taxon>Malvoideae</taxon>
        <taxon>Gossypium</taxon>
    </lineage>
</organism>
<evidence type="ECO:0000313" key="9">
    <source>
        <dbReference type="Proteomes" id="UP000032304"/>
    </source>
</evidence>
<name>A0A0D2W0W5_GOSRA</name>
<feature type="transmembrane region" description="Helical" evidence="6">
    <location>
        <begin position="6"/>
        <end position="27"/>
    </location>
</feature>
<dbReference type="InterPro" id="IPR040327">
    <property type="entry name" value="At5g14285-like"/>
</dbReference>
<proteinExistence type="predicted"/>
<evidence type="ECO:0000256" key="3">
    <source>
        <dbReference type="ARBA" id="ARBA00022989"/>
    </source>
</evidence>
<dbReference type="AlphaFoldDB" id="A0A0D2W0W5"/>
<dbReference type="KEGG" id="gra:105779481"/>
<dbReference type="SMART" id="SM00724">
    <property type="entry name" value="TLC"/>
    <property type="match status" value="1"/>
</dbReference>
<keyword evidence="3 6" id="KW-1133">Transmembrane helix</keyword>
<feature type="transmembrane region" description="Helical" evidence="6">
    <location>
        <begin position="170"/>
        <end position="194"/>
    </location>
</feature>
<accession>A0A0D2W0W5</accession>
<dbReference type="PANTHER" id="PTHR31766">
    <property type="entry name" value="GLABROUS1 ENHANCER-BINDING PROTEIN-LIKE 2"/>
    <property type="match status" value="1"/>
</dbReference>
<dbReference type="PROSITE" id="PS50922">
    <property type="entry name" value="TLC"/>
    <property type="match status" value="1"/>
</dbReference>
<evidence type="ECO:0000256" key="4">
    <source>
        <dbReference type="ARBA" id="ARBA00023136"/>
    </source>
</evidence>
<protein>
    <recommendedName>
        <fullName evidence="7">TLC domain-containing protein</fullName>
    </recommendedName>
</protein>
<keyword evidence="4 5" id="KW-0472">Membrane</keyword>
<evidence type="ECO:0000256" key="2">
    <source>
        <dbReference type="ARBA" id="ARBA00022692"/>
    </source>
</evidence>
<feature type="transmembrane region" description="Helical" evidence="6">
    <location>
        <begin position="39"/>
        <end position="61"/>
    </location>
</feature>
<dbReference type="eggNOG" id="ENOG502S2JP">
    <property type="taxonomic scope" value="Eukaryota"/>
</dbReference>
<keyword evidence="2 5" id="KW-0812">Transmembrane</keyword>
<dbReference type="Gramene" id="KJB78305">
    <property type="protein sequence ID" value="KJB78305"/>
    <property type="gene ID" value="B456_012G174800"/>
</dbReference>
<feature type="domain" description="TLC" evidence="7">
    <location>
        <begin position="36"/>
        <end position="244"/>
    </location>
</feature>
<comment type="subcellular location">
    <subcellularLocation>
        <location evidence="1">Membrane</location>
        <topology evidence="1">Multi-pass membrane protein</topology>
    </subcellularLocation>
</comment>
<evidence type="ECO:0000256" key="5">
    <source>
        <dbReference type="PROSITE-ProRule" id="PRU00205"/>
    </source>
</evidence>
<dbReference type="GO" id="GO:0016020">
    <property type="term" value="C:membrane"/>
    <property type="evidence" value="ECO:0007669"/>
    <property type="project" value="UniProtKB-SubCell"/>
</dbReference>
<keyword evidence="9" id="KW-1185">Reference proteome</keyword>
<evidence type="ECO:0000256" key="6">
    <source>
        <dbReference type="SAM" id="Phobius"/>
    </source>
</evidence>
<dbReference type="Pfam" id="PF03798">
    <property type="entry name" value="TRAM_LAG1_CLN8"/>
    <property type="match status" value="1"/>
</dbReference>
<feature type="transmembrane region" description="Helical" evidence="6">
    <location>
        <begin position="135"/>
        <end position="158"/>
    </location>
</feature>
<dbReference type="PANTHER" id="PTHR31766:SF8">
    <property type="entry name" value="TLC DOMAIN-CONTAINING PROTEIN"/>
    <property type="match status" value="1"/>
</dbReference>
<evidence type="ECO:0000256" key="1">
    <source>
        <dbReference type="ARBA" id="ARBA00004141"/>
    </source>
</evidence>
<gene>
    <name evidence="8" type="ORF">B456_012G174800</name>
</gene>
<dbReference type="OrthoDB" id="204175at2759"/>
<feature type="transmembrane region" description="Helical" evidence="6">
    <location>
        <begin position="214"/>
        <end position="233"/>
    </location>
</feature>
<reference evidence="8 9" key="1">
    <citation type="journal article" date="2012" name="Nature">
        <title>Repeated polyploidization of Gossypium genomes and the evolution of spinnable cotton fibres.</title>
        <authorList>
            <person name="Paterson A.H."/>
            <person name="Wendel J.F."/>
            <person name="Gundlach H."/>
            <person name="Guo H."/>
            <person name="Jenkins J."/>
            <person name="Jin D."/>
            <person name="Llewellyn D."/>
            <person name="Showmaker K.C."/>
            <person name="Shu S."/>
            <person name="Udall J."/>
            <person name="Yoo M.J."/>
            <person name="Byers R."/>
            <person name="Chen W."/>
            <person name="Doron-Faigenboim A."/>
            <person name="Duke M.V."/>
            <person name="Gong L."/>
            <person name="Grimwood J."/>
            <person name="Grover C."/>
            <person name="Grupp K."/>
            <person name="Hu G."/>
            <person name="Lee T.H."/>
            <person name="Li J."/>
            <person name="Lin L."/>
            <person name="Liu T."/>
            <person name="Marler B.S."/>
            <person name="Page J.T."/>
            <person name="Roberts A.W."/>
            <person name="Romanel E."/>
            <person name="Sanders W.S."/>
            <person name="Szadkowski E."/>
            <person name="Tan X."/>
            <person name="Tang H."/>
            <person name="Xu C."/>
            <person name="Wang J."/>
            <person name="Wang Z."/>
            <person name="Zhang D."/>
            <person name="Zhang L."/>
            <person name="Ashrafi H."/>
            <person name="Bedon F."/>
            <person name="Bowers J.E."/>
            <person name="Brubaker C.L."/>
            <person name="Chee P.W."/>
            <person name="Das S."/>
            <person name="Gingle A.R."/>
            <person name="Haigler C.H."/>
            <person name="Harker D."/>
            <person name="Hoffmann L.V."/>
            <person name="Hovav R."/>
            <person name="Jones D.C."/>
            <person name="Lemke C."/>
            <person name="Mansoor S."/>
            <person name="ur Rahman M."/>
            <person name="Rainville L.N."/>
            <person name="Rambani A."/>
            <person name="Reddy U.K."/>
            <person name="Rong J.K."/>
            <person name="Saranga Y."/>
            <person name="Scheffler B.E."/>
            <person name="Scheffler J.A."/>
            <person name="Stelly D.M."/>
            <person name="Triplett B.A."/>
            <person name="Van Deynze A."/>
            <person name="Vaslin M.F."/>
            <person name="Waghmare V.N."/>
            <person name="Walford S.A."/>
            <person name="Wright R.J."/>
            <person name="Zaki E.A."/>
            <person name="Zhang T."/>
            <person name="Dennis E.S."/>
            <person name="Mayer K.F."/>
            <person name="Peterson D.G."/>
            <person name="Rokhsar D.S."/>
            <person name="Wang X."/>
            <person name="Schmutz J."/>
        </authorList>
    </citation>
    <scope>NUCLEOTIDE SEQUENCE [LARGE SCALE GENOMIC DNA]</scope>
</reference>
<dbReference type="OMA" id="AWVSWMV"/>
<dbReference type="InterPro" id="IPR006634">
    <property type="entry name" value="TLC-dom"/>
</dbReference>
<feature type="transmembrane region" description="Helical" evidence="6">
    <location>
        <begin position="110"/>
        <end position="129"/>
    </location>
</feature>
<evidence type="ECO:0000259" key="7">
    <source>
        <dbReference type="PROSITE" id="PS50922"/>
    </source>
</evidence>